<comment type="subcellular location">
    <subcellularLocation>
        <location evidence="1">Cytoplasm</location>
    </subcellularLocation>
</comment>
<dbReference type="EMBL" id="LR789782">
    <property type="protein sequence ID" value="CAB3265644.1"/>
    <property type="molecule type" value="mRNA"/>
</dbReference>
<evidence type="ECO:0000256" key="1">
    <source>
        <dbReference type="ARBA" id="ARBA00004496"/>
    </source>
</evidence>
<sequence length="960" mass="109154">MIFVSRTVADCIHSLQSDEVQNVNYKTFLAKVCEECKGGKFLAMQNFLIKTMCRRFGMDAFNILLENPVYKKCLVPPDLLPTKNKAKDNPYLHADSLALTGQVYIQTKDILLNITHSRDLTATFQQIVHQIQQSQDSIFQILLALSVWAVNSNVSVDLRREVFGTLTQKLHTHLTGRGDVPYFKDISNGVFEAFKLKSLSKLSHHKITELIVFSGLVYTSSDNGLLKVFKVMVSRPATVSTSFLPTMPQSNYFDVKDVMGQERSHHTTPKLYMCPNNHPYYIGECTNPVQAGQCPECGKKIGGQTYGLLHEGNTVGDLTEESQAGYLLKPAEKRSEPIPERTLTKMSVCATRACVHLALLHGSRNGNDVQKVLKLKNPKDVCPFLMNQLVKDLRQLAHCTGKSFDDAILLLQHIFQNMRIYNEQGGGRELKIDRMTARKQWEEAFQREFLSLVFRDTDIIINTAQQAVIDAAKQMQNPLQRMIHEHTMDMTLPEGPVKWTCPQLWKYRTHITVQHLRLKLEAVDGKAEGAVLKLILNTEHLSEIKHLATIFNVQSAFIARYRQRVDIADTDENTIREFLDDGHQHMKEEIFKYIKVWNTVRGNLAAFDKYNTLRKHLEEKMTMDSPISMCLPSDRGRGCCALVLAEYLIEKQNEVLAKCRETMIEKTQFRQIDVSGVAPNNLICISENHDLLPLILANAQYEATTAEGGAKHNIVYNLDLLERKVTEQFILRRCFIKKETLPRMTYLQDVGLGKICIAMQTKFEQVPLPQKICQAVDTSAYNARTADICEAVRTITLIIQFLAKIGGELEQSICDYAERDLLLTNDETAMIPRSAKICHCLALFERFSWHRTLRAIENGQNPFELVSTETGEKMDGVLTQQLNDMLKQFNIERLQNELNALMMVGPELQSDWGLGEILQVYIDGKSENPDSTWCEKIPENICIKHTQHVFALSVKHSVKA</sequence>
<dbReference type="PROSITE" id="PS51981">
    <property type="entry name" value="ZF_RZ"/>
    <property type="match status" value="1"/>
</dbReference>
<dbReference type="AlphaFoldDB" id="A0A6F9DQC6"/>
<evidence type="ECO:0000256" key="6">
    <source>
        <dbReference type="ARBA" id="ARBA00022859"/>
    </source>
</evidence>
<keyword evidence="4" id="KW-0863">Zinc-finger</keyword>
<evidence type="ECO:0000256" key="2">
    <source>
        <dbReference type="ARBA" id="ARBA00022490"/>
    </source>
</evidence>
<evidence type="ECO:0000256" key="4">
    <source>
        <dbReference type="ARBA" id="ARBA00022771"/>
    </source>
</evidence>
<proteinExistence type="evidence at transcript level"/>
<dbReference type="GO" id="GO:0002376">
    <property type="term" value="P:immune system process"/>
    <property type="evidence" value="ECO:0007669"/>
    <property type="project" value="UniProtKB-KW"/>
</dbReference>
<name>A0A6F9DQC6_9ASCI</name>
<organism evidence="8">
    <name type="scientific">Phallusia mammillata</name>
    <dbReference type="NCBI Taxonomy" id="59560"/>
    <lineage>
        <taxon>Eukaryota</taxon>
        <taxon>Metazoa</taxon>
        <taxon>Chordata</taxon>
        <taxon>Tunicata</taxon>
        <taxon>Ascidiacea</taxon>
        <taxon>Phlebobranchia</taxon>
        <taxon>Ascidiidae</taxon>
        <taxon>Phallusia</taxon>
    </lineage>
</organism>
<feature type="domain" description="RZ-type" evidence="7">
    <location>
        <begin position="247"/>
        <end position="324"/>
    </location>
</feature>
<keyword evidence="5" id="KW-0862">Zinc</keyword>
<evidence type="ECO:0000256" key="3">
    <source>
        <dbReference type="ARBA" id="ARBA00022723"/>
    </source>
</evidence>
<dbReference type="GO" id="GO:0005737">
    <property type="term" value="C:cytoplasm"/>
    <property type="evidence" value="ECO:0007669"/>
    <property type="project" value="UniProtKB-SubCell"/>
</dbReference>
<keyword evidence="2" id="KW-0963">Cytoplasm</keyword>
<protein>
    <submittedName>
        <fullName evidence="8">E3 ubiquitin-protein ligase RNF213-like</fullName>
    </submittedName>
</protein>
<reference evidence="8" key="1">
    <citation type="submission" date="2020-04" db="EMBL/GenBank/DDBJ databases">
        <authorList>
            <person name="Neveu A P."/>
        </authorList>
    </citation>
    <scope>NUCLEOTIDE SEQUENCE</scope>
    <source>
        <tissue evidence="8">Whole embryo</tissue>
    </source>
</reference>
<dbReference type="PANTHER" id="PTHR22605:SF16">
    <property type="entry name" value="E3 UBIQUITIN-PROTEIN LIGASE RNF213"/>
    <property type="match status" value="1"/>
</dbReference>
<evidence type="ECO:0000313" key="8">
    <source>
        <dbReference type="EMBL" id="CAB3265644.1"/>
    </source>
</evidence>
<dbReference type="PANTHER" id="PTHR22605">
    <property type="entry name" value="RZ-TYPE DOMAIN-CONTAINING PROTEIN"/>
    <property type="match status" value="1"/>
</dbReference>
<evidence type="ECO:0000259" key="7">
    <source>
        <dbReference type="PROSITE" id="PS51981"/>
    </source>
</evidence>
<dbReference type="GO" id="GO:0016887">
    <property type="term" value="F:ATP hydrolysis activity"/>
    <property type="evidence" value="ECO:0007669"/>
    <property type="project" value="InterPro"/>
</dbReference>
<dbReference type="GO" id="GO:0008270">
    <property type="term" value="F:zinc ion binding"/>
    <property type="evidence" value="ECO:0007669"/>
    <property type="project" value="UniProtKB-KW"/>
</dbReference>
<dbReference type="Pfam" id="PF20173">
    <property type="entry name" value="ZnF_RZ-type"/>
    <property type="match status" value="1"/>
</dbReference>
<gene>
    <name evidence="8" type="primary">Rnf213-001</name>
</gene>
<accession>A0A6F9DQC6</accession>
<dbReference type="InterPro" id="IPR031248">
    <property type="entry name" value="RNF213"/>
</dbReference>
<dbReference type="GO" id="GO:0004842">
    <property type="term" value="F:ubiquitin-protein transferase activity"/>
    <property type="evidence" value="ECO:0007669"/>
    <property type="project" value="InterPro"/>
</dbReference>
<dbReference type="InterPro" id="IPR046439">
    <property type="entry name" value="ZF_RZ_dom"/>
</dbReference>
<keyword evidence="6" id="KW-0391">Immunity</keyword>
<keyword evidence="3" id="KW-0479">Metal-binding</keyword>
<evidence type="ECO:0000256" key="5">
    <source>
        <dbReference type="ARBA" id="ARBA00022833"/>
    </source>
</evidence>